<dbReference type="Proteomes" id="UP000076502">
    <property type="component" value="Unassembled WGS sequence"/>
</dbReference>
<reference evidence="3 4" key="1">
    <citation type="submission" date="2015-07" db="EMBL/GenBank/DDBJ databases">
        <title>The genome of Dufourea novaeangliae.</title>
        <authorList>
            <person name="Pan H."/>
            <person name="Kapheim K."/>
        </authorList>
    </citation>
    <scope>NUCLEOTIDE SEQUENCE [LARGE SCALE GENOMIC DNA]</scope>
    <source>
        <strain evidence="3">0120121106</strain>
        <tissue evidence="3">Whole body</tissue>
    </source>
</reference>
<organism evidence="3 4">
    <name type="scientific">Dufourea novaeangliae</name>
    <name type="common">Sweat bee</name>
    <dbReference type="NCBI Taxonomy" id="178035"/>
    <lineage>
        <taxon>Eukaryota</taxon>
        <taxon>Metazoa</taxon>
        <taxon>Ecdysozoa</taxon>
        <taxon>Arthropoda</taxon>
        <taxon>Hexapoda</taxon>
        <taxon>Insecta</taxon>
        <taxon>Pterygota</taxon>
        <taxon>Neoptera</taxon>
        <taxon>Endopterygota</taxon>
        <taxon>Hymenoptera</taxon>
        <taxon>Apocrita</taxon>
        <taxon>Aculeata</taxon>
        <taxon>Apoidea</taxon>
        <taxon>Anthophila</taxon>
        <taxon>Halictidae</taxon>
        <taxon>Rophitinae</taxon>
        <taxon>Dufourea</taxon>
    </lineage>
</organism>
<dbReference type="GO" id="GO:0036503">
    <property type="term" value="P:ERAD pathway"/>
    <property type="evidence" value="ECO:0007669"/>
    <property type="project" value="TreeGrafter"/>
</dbReference>
<dbReference type="SMART" id="SM00256">
    <property type="entry name" value="FBOX"/>
    <property type="match status" value="1"/>
</dbReference>
<dbReference type="PANTHER" id="PTHR12125:SF5">
    <property type="entry name" value="F-BOX DOMAIN-CONTAINING PROTEIN"/>
    <property type="match status" value="1"/>
</dbReference>
<dbReference type="SUPFAM" id="SSF81383">
    <property type="entry name" value="F-box domain"/>
    <property type="match status" value="1"/>
</dbReference>
<evidence type="ECO:0000259" key="1">
    <source>
        <dbReference type="PROSITE" id="PS50181"/>
    </source>
</evidence>
<dbReference type="InterPro" id="IPR039752">
    <property type="entry name" value="F-box_only"/>
</dbReference>
<name>A0A154PGR1_DUFNO</name>
<dbReference type="Pfam" id="PF12937">
    <property type="entry name" value="F-box-like"/>
    <property type="match status" value="1"/>
</dbReference>
<dbReference type="AlphaFoldDB" id="A0A154PGR1"/>
<dbReference type="GO" id="GO:0031146">
    <property type="term" value="P:SCF-dependent proteasomal ubiquitin-dependent protein catabolic process"/>
    <property type="evidence" value="ECO:0007669"/>
    <property type="project" value="TreeGrafter"/>
</dbReference>
<dbReference type="Pfam" id="PF04300">
    <property type="entry name" value="FBA"/>
    <property type="match status" value="1"/>
</dbReference>
<dbReference type="PANTHER" id="PTHR12125">
    <property type="entry name" value="F-BOX ONLY PROTEIN 6-LIKE PROTEIN"/>
    <property type="match status" value="1"/>
</dbReference>
<keyword evidence="4" id="KW-1185">Reference proteome</keyword>
<dbReference type="InterPro" id="IPR001810">
    <property type="entry name" value="F-box_dom"/>
</dbReference>
<dbReference type="Gene3D" id="2.60.120.260">
    <property type="entry name" value="Galactose-binding domain-like"/>
    <property type="match status" value="1"/>
</dbReference>
<dbReference type="GO" id="GO:0061630">
    <property type="term" value="F:ubiquitin protein ligase activity"/>
    <property type="evidence" value="ECO:0007669"/>
    <property type="project" value="TreeGrafter"/>
</dbReference>
<accession>A0A154PGR1</accession>
<dbReference type="OrthoDB" id="1107553at2759"/>
<evidence type="ECO:0000313" key="4">
    <source>
        <dbReference type="Proteomes" id="UP000076502"/>
    </source>
</evidence>
<evidence type="ECO:0000313" key="3">
    <source>
        <dbReference type="EMBL" id="KZC11002.1"/>
    </source>
</evidence>
<dbReference type="STRING" id="178035.A0A154PGR1"/>
<gene>
    <name evidence="3" type="ORF">WN55_01702</name>
</gene>
<sequence>MGQFHDSKMSTRIEFDEESDNGLVLADKYLPGELLTQIFIYVDYKSLLNCQLVCKRWEILIRSYVWRKKAELSLGRSLLLSKDVPWQVYYFICKKKPFERNLLKNNCGEHGIQTHWKILEDGGDRWTVENPPQGVPPLPSSEPIFEGKKSCFVTSYHQCLKAQEIDLEHEGLTPYVLDNLQPPIVVFEWYSCRWDCPAIYECGASLINQNDQILDSFQFHDRIDGEKQNQWHYISKEFSNYGPGLRKISFYHGGIDRLFWAGHYGSKMTGACVYIKIPTLQKYDDDENNMLSYMD</sequence>
<dbReference type="GO" id="GO:0006516">
    <property type="term" value="P:glycoprotein catabolic process"/>
    <property type="evidence" value="ECO:0007669"/>
    <property type="project" value="TreeGrafter"/>
</dbReference>
<dbReference type="FunFam" id="2.60.120.260:FF:000012">
    <property type="entry name" value="F-box only protein 2"/>
    <property type="match status" value="1"/>
</dbReference>
<dbReference type="InterPro" id="IPR036047">
    <property type="entry name" value="F-box-like_dom_sf"/>
</dbReference>
<dbReference type="GO" id="GO:0019005">
    <property type="term" value="C:SCF ubiquitin ligase complex"/>
    <property type="evidence" value="ECO:0007669"/>
    <property type="project" value="TreeGrafter"/>
</dbReference>
<dbReference type="SUPFAM" id="SSF49785">
    <property type="entry name" value="Galactose-binding domain-like"/>
    <property type="match status" value="1"/>
</dbReference>
<feature type="domain" description="F-box" evidence="1">
    <location>
        <begin position="24"/>
        <end position="69"/>
    </location>
</feature>
<protein>
    <submittedName>
        <fullName evidence="3">F-box only protein 6</fullName>
    </submittedName>
</protein>
<dbReference type="InterPro" id="IPR008979">
    <property type="entry name" value="Galactose-bd-like_sf"/>
</dbReference>
<dbReference type="SMART" id="SM01198">
    <property type="entry name" value="FBA"/>
    <property type="match status" value="1"/>
</dbReference>
<proteinExistence type="predicted"/>
<dbReference type="PROSITE" id="PS51114">
    <property type="entry name" value="FBA"/>
    <property type="match status" value="1"/>
</dbReference>
<dbReference type="Gene3D" id="1.20.1280.50">
    <property type="match status" value="1"/>
</dbReference>
<dbReference type="GO" id="GO:0005737">
    <property type="term" value="C:cytoplasm"/>
    <property type="evidence" value="ECO:0007669"/>
    <property type="project" value="TreeGrafter"/>
</dbReference>
<evidence type="ECO:0000259" key="2">
    <source>
        <dbReference type="PROSITE" id="PS51114"/>
    </source>
</evidence>
<dbReference type="PROSITE" id="PS50181">
    <property type="entry name" value="FBOX"/>
    <property type="match status" value="1"/>
</dbReference>
<dbReference type="EMBL" id="KQ434899">
    <property type="protein sequence ID" value="KZC11002.1"/>
    <property type="molecule type" value="Genomic_DNA"/>
</dbReference>
<feature type="domain" description="FBA" evidence="2">
    <location>
        <begin position="89"/>
        <end position="277"/>
    </location>
</feature>
<dbReference type="InterPro" id="IPR007397">
    <property type="entry name" value="F-box-assoc_dom"/>
</dbReference>